<dbReference type="FunFam" id="2.40.110.10:FF:000001">
    <property type="entry name" value="Acyl-CoA dehydrogenase, mitochondrial"/>
    <property type="match status" value="1"/>
</dbReference>
<protein>
    <recommendedName>
        <fullName evidence="12">Major facilitator superfamily (MFS) profile domain-containing protein</fullName>
    </recommendedName>
</protein>
<proteinExistence type="inferred from homology"/>
<dbReference type="Pfam" id="PF02770">
    <property type="entry name" value="Acyl-CoA_dh_M"/>
    <property type="match status" value="1"/>
</dbReference>
<dbReference type="PROSITE" id="PS50850">
    <property type="entry name" value="MFS"/>
    <property type="match status" value="1"/>
</dbReference>
<evidence type="ECO:0000256" key="6">
    <source>
        <dbReference type="ARBA" id="ARBA00022827"/>
    </source>
</evidence>
<evidence type="ECO:0000256" key="1">
    <source>
        <dbReference type="ARBA" id="ARBA00001974"/>
    </source>
</evidence>
<name>A0A8H4RWJ0_9HELO</name>
<dbReference type="FunFam" id="1.10.540.10:FF:000012">
    <property type="entry name" value="Acyl-CoA dehydrogenase short/branched chain"/>
    <property type="match status" value="1"/>
</dbReference>
<dbReference type="Gene3D" id="1.20.1250.20">
    <property type="entry name" value="MFS general substrate transporter like domains"/>
    <property type="match status" value="1"/>
</dbReference>
<dbReference type="Gene3D" id="1.10.540.10">
    <property type="entry name" value="Acyl-CoA dehydrogenase/oxidase, N-terminal domain"/>
    <property type="match status" value="1"/>
</dbReference>
<evidence type="ECO:0000256" key="10">
    <source>
        <dbReference type="SAM" id="MobiDB-lite"/>
    </source>
</evidence>
<dbReference type="InterPro" id="IPR009100">
    <property type="entry name" value="AcylCoA_DH/oxidase_NM_dom_sf"/>
</dbReference>
<feature type="transmembrane region" description="Helical" evidence="11">
    <location>
        <begin position="239"/>
        <end position="260"/>
    </location>
</feature>
<feature type="transmembrane region" description="Helical" evidence="11">
    <location>
        <begin position="368"/>
        <end position="387"/>
    </location>
</feature>
<feature type="transmembrane region" description="Helical" evidence="11">
    <location>
        <begin position="266"/>
        <end position="286"/>
    </location>
</feature>
<evidence type="ECO:0000256" key="2">
    <source>
        <dbReference type="ARBA" id="ARBA00004141"/>
    </source>
</evidence>
<dbReference type="Gene3D" id="1.20.140.10">
    <property type="entry name" value="Butyryl-CoA Dehydrogenase, subunit A, domain 3"/>
    <property type="match status" value="1"/>
</dbReference>
<dbReference type="CDD" id="cd17333">
    <property type="entry name" value="MFS_FucP_MFSD4_like"/>
    <property type="match status" value="1"/>
</dbReference>
<keyword evidence="14" id="KW-1185">Reference proteome</keyword>
<reference evidence="13 14" key="1">
    <citation type="submission" date="2020-03" db="EMBL/GenBank/DDBJ databases">
        <title>Draft Genome Sequence of Cudoniella acicularis.</title>
        <authorList>
            <person name="Buettner E."/>
            <person name="Kellner H."/>
        </authorList>
    </citation>
    <scope>NUCLEOTIDE SEQUENCE [LARGE SCALE GENOMIC DNA]</scope>
    <source>
        <strain evidence="13 14">DSM 108380</strain>
    </source>
</reference>
<dbReference type="GO" id="GO:0022857">
    <property type="term" value="F:transmembrane transporter activity"/>
    <property type="evidence" value="ECO:0007669"/>
    <property type="project" value="InterPro"/>
</dbReference>
<comment type="caution">
    <text evidence="13">The sequence shown here is derived from an EMBL/GenBank/DDBJ whole genome shotgun (WGS) entry which is preliminary data.</text>
</comment>
<dbReference type="InterPro" id="IPR013786">
    <property type="entry name" value="AcylCoA_DH/ox_N"/>
</dbReference>
<dbReference type="Gene3D" id="2.40.110.10">
    <property type="entry name" value="Butyryl-CoA Dehydrogenase, subunit A, domain 2"/>
    <property type="match status" value="1"/>
</dbReference>
<dbReference type="PANTHER" id="PTHR23514:SF6">
    <property type="entry name" value="MAJOR FACILITATOR SUPERFAMILY (MFS) PROFILE DOMAIN-CONTAINING PROTEIN"/>
    <property type="match status" value="1"/>
</dbReference>
<feature type="transmembrane region" description="Helical" evidence="11">
    <location>
        <begin position="424"/>
        <end position="445"/>
    </location>
</feature>
<dbReference type="InterPro" id="IPR011701">
    <property type="entry name" value="MFS"/>
</dbReference>
<feature type="domain" description="Major facilitator superfamily (MFS) profile" evidence="12">
    <location>
        <begin position="112"/>
        <end position="514"/>
    </location>
</feature>
<dbReference type="GO" id="GO:0050660">
    <property type="term" value="F:flavin adenine dinucleotide binding"/>
    <property type="evidence" value="ECO:0007669"/>
    <property type="project" value="InterPro"/>
</dbReference>
<keyword evidence="7 11" id="KW-1133">Transmembrane helix</keyword>
<dbReference type="Pfam" id="PF02771">
    <property type="entry name" value="Acyl-CoA_dh_N"/>
    <property type="match status" value="1"/>
</dbReference>
<comment type="subcellular location">
    <subcellularLocation>
        <location evidence="2">Membrane</location>
        <topology evidence="2">Multi-pass membrane protein</topology>
    </subcellularLocation>
</comment>
<keyword evidence="4" id="KW-0285">Flavoprotein</keyword>
<evidence type="ECO:0000256" key="11">
    <source>
        <dbReference type="SAM" id="Phobius"/>
    </source>
</evidence>
<feature type="transmembrane region" description="Helical" evidence="11">
    <location>
        <begin position="457"/>
        <end position="480"/>
    </location>
</feature>
<comment type="similarity">
    <text evidence="3">Belongs to the acyl-CoA dehydrogenase family.</text>
</comment>
<keyword evidence="5 11" id="KW-0812">Transmembrane</keyword>
<dbReference type="SUPFAM" id="SSF56645">
    <property type="entry name" value="Acyl-CoA dehydrogenase NM domain-like"/>
    <property type="match status" value="1"/>
</dbReference>
<dbReference type="Pfam" id="PF07690">
    <property type="entry name" value="MFS_1"/>
    <property type="match status" value="1"/>
</dbReference>
<sequence length="932" mass="100837">MSSHGFGAFIEVESSQNSSEGHSIPIVPQRAFPKVYHSVPHGPGPIELDNLQWGKKLNGPHVQESGTTTPSGYQTPRAPNDLEMSRAPSPTNDQDGVDAMQSFSNPPMNRFRMLAVSLLNFGNGLNDSAPGALIPYIERHYDIGYAIVSLIFVTNAIGFILAAFFVEALRARVGRARTLIVAQILMTCGYILIICTPPFPVVIISFFFLGLGMALNLSMGNVFAANLQNGTKMLGAMHGSYGVGGTIGPLIATGMVASGHFLWTRYYLLTLGVTIFNLAFAAWSFWHYEAESGQNLLSNVEHTASRTQNTADGETKKEGQFASMAKSFKSKTVILGALFIFAYQGAEVSISGWVISFLIANRHGNPSAVGYVTAGFWAGITLGRFLLSHPAHKIGEKKFVYGVVVGAAIFELLVWQVPNIIGDAVAVSIVGLLLGPVYPCATVIFSRAIPRQEQVSGLSVISAFGSSGGAVAPFTTGILAQAAGTFVLHPIAIGLFAVMLISCARPLSATPQRRNELIDLTDIQPTPITHMSEIESAMAESVSKFANEVIAPKVREMDENEAMDPAIVEQLFEQGFMGVEIPEEYGGAGMNFTAAIVGIEELARVDPSVSVMVDVHNTLVNTAVIKYASTELKRKWLPKLATNTVGSFCLSEPISGSDAFALATKATRTDSGYKISGNKMWITNSMEADFFIVFANLDPSKGYKGITAFIVEKGMKGFSIAKKEKKLGIKASSTCVLNFDDVEIPKGNLLGDEGQGYKYAISLLNEGRIGIAAQMTGLALGAFENAAKYVWNDRKQFGQLVGDFQGMQHQIAQSYTEIAAARALVFNAARKKEAGEDFVRDAAMAKLYASQVAGRVSGLAIEWMGGTYLRTQLLGSMLTLHRYGLRERGYRRKDVARQQDRRYLRGNKQHPVDDDCEVAKGPVFNLIRLLLD</sequence>
<dbReference type="PANTHER" id="PTHR23514">
    <property type="entry name" value="BYPASS OF STOP CODON PROTEIN 6"/>
    <property type="match status" value="1"/>
</dbReference>
<dbReference type="InterPro" id="IPR006091">
    <property type="entry name" value="Acyl-CoA_Oxase/DH_mid-dom"/>
</dbReference>
<dbReference type="Proteomes" id="UP000566819">
    <property type="component" value="Unassembled WGS sequence"/>
</dbReference>
<dbReference type="InterPro" id="IPR006089">
    <property type="entry name" value="Acyl-CoA_DH_CS"/>
</dbReference>
<evidence type="ECO:0000259" key="12">
    <source>
        <dbReference type="PROSITE" id="PS50850"/>
    </source>
</evidence>
<keyword evidence="9 11" id="KW-0472">Membrane</keyword>
<dbReference type="InterPro" id="IPR020846">
    <property type="entry name" value="MFS_dom"/>
</dbReference>
<dbReference type="OrthoDB" id="413079at2759"/>
<feature type="transmembrane region" description="Helical" evidence="11">
    <location>
        <begin position="205"/>
        <end position="227"/>
    </location>
</feature>
<dbReference type="GO" id="GO:0003995">
    <property type="term" value="F:acyl-CoA dehydrogenase activity"/>
    <property type="evidence" value="ECO:0007669"/>
    <property type="project" value="InterPro"/>
</dbReference>
<evidence type="ECO:0000256" key="9">
    <source>
        <dbReference type="ARBA" id="ARBA00023136"/>
    </source>
</evidence>
<comment type="cofactor">
    <cofactor evidence="1">
        <name>FAD</name>
        <dbReference type="ChEBI" id="CHEBI:57692"/>
    </cofactor>
</comment>
<dbReference type="FunFam" id="1.20.1250.20:FF:000308">
    <property type="entry name" value="MFS efflux transporter"/>
    <property type="match status" value="1"/>
</dbReference>
<dbReference type="InterPro" id="IPR051788">
    <property type="entry name" value="MFS_Transporter"/>
</dbReference>
<dbReference type="Pfam" id="PF00441">
    <property type="entry name" value="Acyl-CoA_dh_1"/>
    <property type="match status" value="1"/>
</dbReference>
<feature type="transmembrane region" description="Helical" evidence="11">
    <location>
        <begin position="333"/>
        <end position="356"/>
    </location>
</feature>
<keyword evidence="8" id="KW-0560">Oxidoreductase</keyword>
<feature type="transmembrane region" description="Helical" evidence="11">
    <location>
        <begin position="178"/>
        <end position="199"/>
    </location>
</feature>
<accession>A0A8H4RWJ0</accession>
<evidence type="ECO:0000256" key="8">
    <source>
        <dbReference type="ARBA" id="ARBA00023002"/>
    </source>
</evidence>
<organism evidence="13 14">
    <name type="scientific">Cudoniella acicularis</name>
    <dbReference type="NCBI Taxonomy" id="354080"/>
    <lineage>
        <taxon>Eukaryota</taxon>
        <taxon>Fungi</taxon>
        <taxon>Dikarya</taxon>
        <taxon>Ascomycota</taxon>
        <taxon>Pezizomycotina</taxon>
        <taxon>Leotiomycetes</taxon>
        <taxon>Helotiales</taxon>
        <taxon>Tricladiaceae</taxon>
        <taxon>Cudoniella</taxon>
    </lineage>
</organism>
<feature type="transmembrane region" description="Helical" evidence="11">
    <location>
        <begin position="399"/>
        <end position="418"/>
    </location>
</feature>
<evidence type="ECO:0000256" key="3">
    <source>
        <dbReference type="ARBA" id="ARBA00009347"/>
    </source>
</evidence>
<dbReference type="SUPFAM" id="SSF103473">
    <property type="entry name" value="MFS general substrate transporter"/>
    <property type="match status" value="1"/>
</dbReference>
<dbReference type="InterPro" id="IPR037069">
    <property type="entry name" value="AcylCoA_DH/ox_N_sf"/>
</dbReference>
<dbReference type="InterPro" id="IPR036259">
    <property type="entry name" value="MFS_trans_sf"/>
</dbReference>
<feature type="transmembrane region" description="Helical" evidence="11">
    <location>
        <begin position="143"/>
        <end position="166"/>
    </location>
</feature>
<feature type="transmembrane region" description="Helical" evidence="11">
    <location>
        <begin position="486"/>
        <end position="504"/>
    </location>
</feature>
<evidence type="ECO:0000313" key="14">
    <source>
        <dbReference type="Proteomes" id="UP000566819"/>
    </source>
</evidence>
<dbReference type="InterPro" id="IPR046373">
    <property type="entry name" value="Acyl-CoA_Oxase/DH_mid-dom_sf"/>
</dbReference>
<dbReference type="PROSITE" id="PS00072">
    <property type="entry name" value="ACYL_COA_DH_1"/>
    <property type="match status" value="1"/>
</dbReference>
<evidence type="ECO:0000313" key="13">
    <source>
        <dbReference type="EMBL" id="KAF4636294.1"/>
    </source>
</evidence>
<dbReference type="AlphaFoldDB" id="A0A8H4RWJ0"/>
<dbReference type="FunFam" id="1.20.1250.20:FF:000286">
    <property type="entry name" value="MFS efflux transporter"/>
    <property type="match status" value="1"/>
</dbReference>
<keyword evidence="6" id="KW-0274">FAD</keyword>
<dbReference type="SUPFAM" id="SSF47203">
    <property type="entry name" value="Acyl-CoA dehydrogenase C-terminal domain-like"/>
    <property type="match status" value="1"/>
</dbReference>
<gene>
    <name evidence="13" type="ORF">G7Y89_g1806</name>
</gene>
<feature type="region of interest" description="Disordered" evidence="10">
    <location>
        <begin position="56"/>
        <end position="93"/>
    </location>
</feature>
<evidence type="ECO:0000256" key="7">
    <source>
        <dbReference type="ARBA" id="ARBA00022989"/>
    </source>
</evidence>
<dbReference type="GO" id="GO:0016020">
    <property type="term" value="C:membrane"/>
    <property type="evidence" value="ECO:0007669"/>
    <property type="project" value="UniProtKB-SubCell"/>
</dbReference>
<evidence type="ECO:0000256" key="5">
    <source>
        <dbReference type="ARBA" id="ARBA00022692"/>
    </source>
</evidence>
<evidence type="ECO:0000256" key="4">
    <source>
        <dbReference type="ARBA" id="ARBA00022630"/>
    </source>
</evidence>
<dbReference type="InterPro" id="IPR009075">
    <property type="entry name" value="AcylCo_DH/oxidase_C"/>
</dbReference>
<dbReference type="EMBL" id="JAAMPI010000073">
    <property type="protein sequence ID" value="KAF4636294.1"/>
    <property type="molecule type" value="Genomic_DNA"/>
</dbReference>
<feature type="compositionally biased region" description="Polar residues" evidence="10">
    <location>
        <begin position="64"/>
        <end position="74"/>
    </location>
</feature>
<dbReference type="InterPro" id="IPR036250">
    <property type="entry name" value="AcylCo_DH-like_C"/>
</dbReference>